<reference evidence="8" key="1">
    <citation type="submission" date="2023-11" db="EMBL/GenBank/DDBJ databases">
        <authorList>
            <person name="Sidharthan V.K."/>
            <person name="Reddy V."/>
            <person name="Kiran G."/>
            <person name="Rajeswari V."/>
            <person name="Baranwal V.K."/>
        </authorList>
    </citation>
    <scope>NUCLEOTIDE SEQUENCE</scope>
    <source>
        <strain evidence="8">Nit bor</strain>
    </source>
</reference>
<dbReference type="GO" id="GO:0019028">
    <property type="term" value="C:viral capsid"/>
    <property type="evidence" value="ECO:0007669"/>
    <property type="project" value="UniProtKB-KW"/>
</dbReference>
<dbReference type="SUPFAM" id="SSF88633">
    <property type="entry name" value="Positive stranded ssRNA viruses"/>
    <property type="match status" value="3"/>
</dbReference>
<reference evidence="8" key="2">
    <citation type="journal article" date="2024" name="Arch. Virol.">
        <title>Probing of plant transcriptomes reveals the hidden genetic diversity of the family Secoviridae.</title>
        <authorList>
            <person name="Sidharthan V.K."/>
            <person name="Reddy V."/>
            <person name="Kiran G."/>
            <person name="Rajeswari V."/>
            <person name="Baranwal V.K."/>
            <person name="Kumar M.K."/>
            <person name="Kumar K.S."/>
        </authorList>
    </citation>
    <scope>NUCLEOTIDE SEQUENCE</scope>
    <source>
        <strain evidence="8">Nit bor</strain>
    </source>
</reference>
<keyword evidence="4" id="KW-0175">Coiled coil</keyword>
<protein>
    <submittedName>
        <fullName evidence="8">Polyprotein</fullName>
    </submittedName>
</protein>
<dbReference type="InterPro" id="IPR005306">
    <property type="entry name" value="Nepo_coat_N"/>
</dbReference>
<evidence type="ECO:0000256" key="2">
    <source>
        <dbReference type="ARBA" id="ARBA00022561"/>
    </source>
</evidence>
<evidence type="ECO:0000259" key="6">
    <source>
        <dbReference type="Pfam" id="PF03688"/>
    </source>
</evidence>
<keyword evidence="2" id="KW-0167">Capsid protein</keyword>
<feature type="domain" description="Nepovirus coat protein N-terminal" evidence="7">
    <location>
        <begin position="1068"/>
        <end position="1149"/>
    </location>
</feature>
<accession>A0AAT9JHK5</accession>
<evidence type="ECO:0000256" key="3">
    <source>
        <dbReference type="ARBA" id="ARBA00022844"/>
    </source>
</evidence>
<evidence type="ECO:0000259" key="5">
    <source>
        <dbReference type="Pfam" id="PF03391"/>
    </source>
</evidence>
<evidence type="ECO:0000313" key="8">
    <source>
        <dbReference type="EMBL" id="DBA54774.1"/>
    </source>
</evidence>
<feature type="domain" description="Nepovirus coat protein C-terminal" evidence="6">
    <location>
        <begin position="1402"/>
        <end position="1561"/>
    </location>
</feature>
<dbReference type="GO" id="GO:0005198">
    <property type="term" value="F:structural molecule activity"/>
    <property type="evidence" value="ECO:0007669"/>
    <property type="project" value="InterPro"/>
</dbReference>
<dbReference type="InterPro" id="IPR005054">
    <property type="entry name" value="Nepo_coat"/>
</dbReference>
<evidence type="ECO:0000256" key="4">
    <source>
        <dbReference type="SAM" id="Coils"/>
    </source>
</evidence>
<dbReference type="Pfam" id="PF03689">
    <property type="entry name" value="Nepo_coat_N"/>
    <property type="match status" value="1"/>
</dbReference>
<proteinExistence type="predicted"/>
<dbReference type="InterPro" id="IPR005305">
    <property type="entry name" value="Nepo_coat_C"/>
</dbReference>
<dbReference type="Pfam" id="PF03391">
    <property type="entry name" value="Nepo_coat"/>
    <property type="match status" value="1"/>
</dbReference>
<dbReference type="Pfam" id="PF03688">
    <property type="entry name" value="Nepo_coat_C"/>
    <property type="match status" value="1"/>
</dbReference>
<evidence type="ECO:0000256" key="1">
    <source>
        <dbReference type="ARBA" id="ARBA00004328"/>
    </source>
</evidence>
<feature type="coiled-coil region" evidence="4">
    <location>
        <begin position="82"/>
        <end position="128"/>
    </location>
</feature>
<evidence type="ECO:0000259" key="7">
    <source>
        <dbReference type="Pfam" id="PF03689"/>
    </source>
</evidence>
<name>A0AAT9JHK5_9SECO</name>
<dbReference type="InterPro" id="IPR029053">
    <property type="entry name" value="Viral_coat"/>
</dbReference>
<keyword evidence="3" id="KW-0946">Virion</keyword>
<organism evidence="8">
    <name type="scientific">Nitraria roborowskii nepovirus</name>
    <dbReference type="NCBI Taxonomy" id="3115772"/>
    <lineage>
        <taxon>Viruses</taxon>
        <taxon>Riboviria</taxon>
        <taxon>Orthornavirae</taxon>
        <taxon>Pisuviricota</taxon>
        <taxon>Pisoniviricetes</taxon>
        <taxon>Picornavirales</taxon>
        <taxon>Secoviridae</taxon>
        <taxon>Comovirinae</taxon>
        <taxon>Nepovirus</taxon>
    </lineage>
</organism>
<dbReference type="EMBL" id="BK065105">
    <property type="protein sequence ID" value="DBA54774.1"/>
    <property type="molecule type" value="Genomic_RNA"/>
</dbReference>
<feature type="domain" description="Nepovirus coat protein" evidence="5">
    <location>
        <begin position="1259"/>
        <end position="1391"/>
    </location>
</feature>
<comment type="subcellular location">
    <subcellularLocation>
        <location evidence="1">Virion</location>
    </subcellularLocation>
</comment>
<sequence length="1568" mass="176431">MSTTLANICSYAGVPLPGHIVAVDFSAKHLFSRFFTEKGTTVVVRATTTTKLADAYKALCAIIAERRAYKALPATVKRAIWLSKKEARRQALRKKKLALRRANEKMRARQARERKASLLAIRREMEKEPSRAQVKKAQKYWATEVEAKLPPRATEAQCLLAKYRAWRNKQAKKACISSSISSSTLSPPVGRASPAYPFERVSSFFSSLPPPCSPLSPNFGVEVVPQDGVSFSFPLPSRGMKMSPLRHRLSSLCSSFPSFSFNNVGRNVFISFLNFFRVTPFLVQNLASLADSFLGRIEEISFQDAWLDYYQDIRKEKTITLFGFNFFENSFLPTNYGENFHFHYTPTLEEEGCTCEDCNSTFWLEMVSPVTQTGSLVAVFNDYPVYNAQHDKEIMYLRVKPDFQEEDENCTCVECCSLFFLEVISPVRSTGSLEAVFNNFPVVLPNHDNEIRYFVRPLCTPSGCSCDECHNSTWLDYVSPVHRTGSLKAVFNNFPVCEAAHDNEIKYLTNFDDSFMGFMDDTLDLRTTEDLRREKEYRENTSSLFVFSSVCEFSSLSFDFGNFRDRSNMFLFPKKTQLDAPEGCDCWRCKPPTKTYWGCEHTGPNVYECFGFCKECDPQKFRVQEEARGKGREDQPYWIRNALDAGRSTVLNFRKTLEIKKNFIDNKLRGTPLLYSRTYSSMTAEARDDGRLAEEASLASEQIESNFDLLTPAKLIELAGNRKKDNFLTGEGKHLENAVLKKSDLFFRENFFDKIKRHGLGKKSGFESLTTFEETVASIEVRHPGNKLDGKISHQVFSKLPMMAKEHARKLLERKAIKTTERTAFDLGLVSHMPQGKPYVALIAVMDGRFQNSNESLLSTAYVDLSKRKARLMMAPLVNFPLSEEDINDFVDNLYITTIFFNIGSIRSGAPIFSYGVIEAAEHWTRANWTRTQFLGDWDLIQQGINQRGGRVLAGLNLQSVASAPLDEEFPHVCEEIQLNTQPDGMGEQSSLTTQGQILHDRGISRSYSLRGPGSSRATVCSFRKTLPIVKNWQDNSTPARFSVSDTYSGMTEETTSSVYQGSSIFSAQSFIIPKDTIAGKVLCDHLLWDMAKDFNGELWHHLLTMQNFTGLFSFDIDLNLTPLAGLSVGVCFDFFHSLDLTVLKDVPIKACALLPNFVFEPGQQISGSINFPELMGHAFSAHGSAFGRGRIIVYTTTNSATTTAEDFAACLTVHLKDVKSSSFLLEPLISLPEFTTDERHNTIGIGRFFRITQGSAHRIAKFDLDFARWESVLTGKKALCSTAAIQSILSGQEGELDLTFFKLGSALIQGGFLVSSWWDNLDHPLLEVLKTHYVRLPKGVGNMRLPIKTPFGRIPVHEKKAQVQIFFSSPPVAPTGVAGDYIGYLQFNHFIPKEFIPKVVNAGNRFAWCQIHSIPDTIYSLLIPARLCDLVIGGATVVMWNNHLHNLVGTTGFFTGTIKFIFSIAYKKPITGLDKNIQLQALFGSLNDTSTWHHRSSHVSSCFSTTVLTHELICGDFSGATTSGSTGFRENFLQFWTNAATHINYIDIDVEVKNMSFYGRKLIIKDI</sequence>
<dbReference type="Gene3D" id="2.60.120.20">
    <property type="match status" value="2"/>
</dbReference>